<name>A0A508WZ07_9HYPH</name>
<reference evidence="2 3" key="3">
    <citation type="submission" date="2019-06" db="EMBL/GenBank/DDBJ databases">
        <authorList>
            <person name="Le Quere A."/>
            <person name="Colella S."/>
        </authorList>
    </citation>
    <scope>NUCLEOTIDE SEQUENCE [LARGE SCALE GENOMIC DNA]</scope>
    <source>
        <strain evidence="2">EmedicaeMD41</strain>
    </source>
</reference>
<gene>
    <name evidence="1" type="ORF">BMJ33_33825</name>
    <name evidence="2" type="ORF">EMEDMD4_20033</name>
</gene>
<protein>
    <submittedName>
        <fullName evidence="2">Uncharacterized protein</fullName>
    </submittedName>
</protein>
<dbReference type="EMBL" id="NBUC01000181">
    <property type="protein sequence ID" value="PLT92571.1"/>
    <property type="molecule type" value="Genomic_DNA"/>
</dbReference>
<organism evidence="2 3">
    <name type="scientific">Sinorhizobium medicae</name>
    <dbReference type="NCBI Taxonomy" id="110321"/>
    <lineage>
        <taxon>Bacteria</taxon>
        <taxon>Pseudomonadati</taxon>
        <taxon>Pseudomonadota</taxon>
        <taxon>Alphaproteobacteria</taxon>
        <taxon>Hyphomicrobiales</taxon>
        <taxon>Rhizobiaceae</taxon>
        <taxon>Sinorhizobium/Ensifer group</taxon>
        <taxon>Sinorhizobium</taxon>
    </lineage>
</organism>
<sequence length="140" mass="14462">MDLMRGGSRNMQASRLLAVLWLFCASLSMQVIAIGQSAASRAAGAPAGNVAQPDTGSSDRPVARQICRAVALPDLRFIGERADGKSCSGADPAAFVPFQAIALIAPEMAPSLPVAKTRIARLPSCQSKCIRAPPAAGAFL</sequence>
<reference evidence="1 4" key="2">
    <citation type="journal article" date="2018" name="FEMS Microbiol. Ecol.">
        <title>Co-invading symbiotic mutualists of Medicago polymorpha retain high ancestral diversity and contain diverse accessory genomes.</title>
        <authorList>
            <person name="Porter S.S."/>
            <person name="Faber-Hammond J.J."/>
            <person name="Friesen M.L."/>
        </authorList>
    </citation>
    <scope>NUCLEOTIDE SEQUENCE [LARGE SCALE GENOMIC DNA]</scope>
    <source>
        <strain evidence="1 4">Str16</strain>
    </source>
</reference>
<accession>A0A508WZ07</accession>
<dbReference type="AlphaFoldDB" id="A0A508WZ07"/>
<dbReference type="GeneID" id="61614455"/>
<dbReference type="RefSeq" id="WP_011974391.1">
    <property type="nucleotide sequence ID" value="NZ_CABFNB010000084.1"/>
</dbReference>
<evidence type="ECO:0000313" key="3">
    <source>
        <dbReference type="Proteomes" id="UP000507954"/>
    </source>
</evidence>
<dbReference type="Proteomes" id="UP000507954">
    <property type="component" value="Unassembled WGS sequence"/>
</dbReference>
<evidence type="ECO:0000313" key="4">
    <source>
        <dbReference type="Proteomes" id="UP001190825"/>
    </source>
</evidence>
<dbReference type="OMA" id="WLFCASF"/>
<dbReference type="Proteomes" id="UP001190825">
    <property type="component" value="Unassembled WGS sequence"/>
</dbReference>
<evidence type="ECO:0000313" key="1">
    <source>
        <dbReference type="EMBL" id="PLT92571.1"/>
    </source>
</evidence>
<keyword evidence="4" id="KW-1185">Reference proteome</keyword>
<proteinExistence type="predicted"/>
<reference evidence="1" key="1">
    <citation type="submission" date="2017-04" db="EMBL/GenBank/DDBJ databases">
        <authorList>
            <person name="Porter S."/>
            <person name="Friesen M.L."/>
            <person name="Faber-Hammond J."/>
        </authorList>
    </citation>
    <scope>NUCLEOTIDE SEQUENCE</scope>
    <source>
        <strain evidence="1">Str16</strain>
    </source>
</reference>
<dbReference type="EMBL" id="CABFNB010000084">
    <property type="protein sequence ID" value="VTZ60791.1"/>
    <property type="molecule type" value="Genomic_DNA"/>
</dbReference>
<evidence type="ECO:0000313" key="2">
    <source>
        <dbReference type="EMBL" id="VTZ60791.1"/>
    </source>
</evidence>